<dbReference type="SUPFAM" id="SSF55729">
    <property type="entry name" value="Acyl-CoA N-acyltransferases (Nat)"/>
    <property type="match status" value="2"/>
</dbReference>
<dbReference type="InterPro" id="IPR050644">
    <property type="entry name" value="PG_Glycine_Bridge_Synth"/>
</dbReference>
<reference evidence="8 9" key="1">
    <citation type="journal article" date="2017" name="ISME J.">
        <title>Energy and carbon metabolisms in a deep terrestrial subsurface fluid microbial community.</title>
        <authorList>
            <person name="Momper L."/>
            <person name="Jungbluth S.P."/>
            <person name="Lee M.D."/>
            <person name="Amend J.P."/>
        </authorList>
    </citation>
    <scope>NUCLEOTIDE SEQUENCE [LARGE SCALE GENOMIC DNA]</scope>
    <source>
        <strain evidence="8">SURF_26</strain>
    </source>
</reference>
<gene>
    <name evidence="8" type="ORF">C4541_01160</name>
</gene>
<evidence type="ECO:0000256" key="2">
    <source>
        <dbReference type="ARBA" id="ARBA00022679"/>
    </source>
</evidence>
<dbReference type="PANTHER" id="PTHR36174">
    <property type="entry name" value="LIPID II:GLYCINE GLYCYLTRANSFERASE"/>
    <property type="match status" value="1"/>
</dbReference>
<keyword evidence="3" id="KW-0133">Cell shape</keyword>
<dbReference type="Proteomes" id="UP000266426">
    <property type="component" value="Unassembled WGS sequence"/>
</dbReference>
<dbReference type="InterPro" id="IPR003447">
    <property type="entry name" value="FEMABX"/>
</dbReference>
<evidence type="ECO:0000256" key="4">
    <source>
        <dbReference type="ARBA" id="ARBA00022984"/>
    </source>
</evidence>
<evidence type="ECO:0000256" key="6">
    <source>
        <dbReference type="ARBA" id="ARBA00023316"/>
    </source>
</evidence>
<dbReference type="Pfam" id="PF13480">
    <property type="entry name" value="Acetyltransf_6"/>
    <property type="match status" value="1"/>
</dbReference>
<keyword evidence="5" id="KW-0012">Acyltransferase</keyword>
<dbReference type="GO" id="GO:0008360">
    <property type="term" value="P:regulation of cell shape"/>
    <property type="evidence" value="ECO:0007669"/>
    <property type="project" value="UniProtKB-KW"/>
</dbReference>
<dbReference type="GO" id="GO:0071555">
    <property type="term" value="P:cell wall organization"/>
    <property type="evidence" value="ECO:0007669"/>
    <property type="project" value="UniProtKB-KW"/>
</dbReference>
<evidence type="ECO:0000256" key="1">
    <source>
        <dbReference type="ARBA" id="ARBA00009943"/>
    </source>
</evidence>
<dbReference type="EMBL" id="QZJZ01000009">
    <property type="protein sequence ID" value="RJP61772.1"/>
    <property type="molecule type" value="Genomic_DNA"/>
</dbReference>
<dbReference type="PROSITE" id="PS51191">
    <property type="entry name" value="FEMABX"/>
    <property type="match status" value="1"/>
</dbReference>
<dbReference type="GO" id="GO:0016755">
    <property type="term" value="F:aminoacyltransferase activity"/>
    <property type="evidence" value="ECO:0007669"/>
    <property type="project" value="InterPro"/>
</dbReference>
<evidence type="ECO:0000256" key="3">
    <source>
        <dbReference type="ARBA" id="ARBA00022960"/>
    </source>
</evidence>
<protein>
    <submittedName>
        <fullName evidence="8">FemAB family PEP-CTERM system-associated protein</fullName>
    </submittedName>
</protein>
<evidence type="ECO:0000313" key="9">
    <source>
        <dbReference type="Proteomes" id="UP000266426"/>
    </source>
</evidence>
<evidence type="ECO:0000259" key="7">
    <source>
        <dbReference type="Pfam" id="PF13480"/>
    </source>
</evidence>
<comment type="caution">
    <text evidence="8">The sequence shown here is derived from an EMBL/GenBank/DDBJ whole genome shotgun (WGS) entry which is preliminary data.</text>
</comment>
<comment type="similarity">
    <text evidence="1">Belongs to the FemABX family.</text>
</comment>
<name>A0A3A4R5Z4_9BACT</name>
<dbReference type="NCBIfam" id="TIGR03019">
    <property type="entry name" value="pepcterm_femAB"/>
    <property type="match status" value="1"/>
</dbReference>
<keyword evidence="2" id="KW-0808">Transferase</keyword>
<accession>A0A3A4R5Z4</accession>
<feature type="domain" description="BioF2-like acetyltransferase" evidence="7">
    <location>
        <begin position="158"/>
        <end position="293"/>
    </location>
</feature>
<evidence type="ECO:0000256" key="5">
    <source>
        <dbReference type="ARBA" id="ARBA00023315"/>
    </source>
</evidence>
<dbReference type="InterPro" id="IPR038740">
    <property type="entry name" value="BioF2-like_GNAT_dom"/>
</dbReference>
<keyword evidence="6" id="KW-0961">Cell wall biogenesis/degradation</keyword>
<dbReference type="InterPro" id="IPR017469">
    <property type="entry name" value="PEP-CTERM_FemAB-rel"/>
</dbReference>
<organism evidence="8 9">
    <name type="scientific">Candidatus Auribacter fodinae</name>
    <dbReference type="NCBI Taxonomy" id="2093366"/>
    <lineage>
        <taxon>Bacteria</taxon>
        <taxon>Pseudomonadati</taxon>
        <taxon>Candidatus Auribacterota</taxon>
        <taxon>Candidatus Auribacteria</taxon>
        <taxon>Candidatus Auribacterales</taxon>
        <taxon>Candidatus Auribacteraceae</taxon>
        <taxon>Candidatus Auribacter</taxon>
    </lineage>
</organism>
<evidence type="ECO:0000313" key="8">
    <source>
        <dbReference type="EMBL" id="RJP61772.1"/>
    </source>
</evidence>
<keyword evidence="4" id="KW-0573">Peptidoglycan synthesis</keyword>
<dbReference type="Gene3D" id="3.40.630.30">
    <property type="match status" value="2"/>
</dbReference>
<dbReference type="InterPro" id="IPR016181">
    <property type="entry name" value="Acyl_CoA_acyltransferase"/>
</dbReference>
<sequence>MELIYMYKTGLLGEPKAVTSEAWNAFASSHAESCCYHQAQWRDVIQAAFGIMPYYIYAVDDKGSIAGVLPLFLSKSKLFGTFLTSIPFYNYGGILAKDQHAAQALLDKAESIALETGARHIELRHVGNIMPDLPTKTHKVRMVMPLPSTPEELWEGFKSKLRSQIKRAQKEGMTVKIGSLDLLDDFYRVFCVNMRDLGTPVWTKKIFHNVLSSFPDQAFICVVYFEGNPAAAGFLHGYKGYMEIPSASSLRKYNRLSPNMFLYWSVLEYACSKGYKYFDFGRSSVDAGTYKFKEQWGSEPQTLHWQYWLADGETLPEINPQNPKYRLLIGTWQKIPVWLANCIGPMVSRSLP</sequence>
<dbReference type="AlphaFoldDB" id="A0A3A4R5Z4"/>
<dbReference type="GO" id="GO:0009252">
    <property type="term" value="P:peptidoglycan biosynthetic process"/>
    <property type="evidence" value="ECO:0007669"/>
    <property type="project" value="UniProtKB-KW"/>
</dbReference>
<proteinExistence type="inferred from homology"/>
<dbReference type="PANTHER" id="PTHR36174:SF1">
    <property type="entry name" value="LIPID II:GLYCINE GLYCYLTRANSFERASE"/>
    <property type="match status" value="1"/>
</dbReference>